<dbReference type="STRING" id="1442598.GCA_000522465_00969"/>
<dbReference type="PANTHER" id="PTHR47529:SF1">
    <property type="entry name" value="PERIPLASMIC CHAPERONE PPID"/>
    <property type="match status" value="1"/>
</dbReference>
<dbReference type="AlphaFoldDB" id="A0A5J6RG77"/>
<reference evidence="11 12" key="1">
    <citation type="submission" date="2019-05" db="EMBL/GenBank/DDBJ databases">
        <title>Arcobacter cibarius and Arcobacter thereius providing challenges in identification an antibiotic susceptibility and Quinolone resistance.</title>
        <authorList>
            <person name="Busch A."/>
            <person name="Hanel I."/>
            <person name="Hotzel H."/>
            <person name="Tomaso H."/>
        </authorList>
    </citation>
    <scope>NUCLEOTIDE SEQUENCE [LARGE SCALE GENOMIC DNA]</scope>
    <source>
        <strain evidence="11 12">16CS0831-2</strain>
    </source>
</reference>
<dbReference type="KEGG" id="acib:ACBT_1406"/>
<dbReference type="SUPFAM" id="SSF109998">
    <property type="entry name" value="Triger factor/SurA peptide-binding domain-like"/>
    <property type="match status" value="1"/>
</dbReference>
<dbReference type="InterPro" id="IPR027304">
    <property type="entry name" value="Trigger_fact/SurA_dom_sf"/>
</dbReference>
<dbReference type="GO" id="GO:0003755">
    <property type="term" value="F:peptidyl-prolyl cis-trans isomerase activity"/>
    <property type="evidence" value="ECO:0007669"/>
    <property type="project" value="InterPro"/>
</dbReference>
<evidence type="ECO:0000256" key="2">
    <source>
        <dbReference type="ARBA" id="ARBA00022475"/>
    </source>
</evidence>
<dbReference type="GO" id="GO:0005886">
    <property type="term" value="C:plasma membrane"/>
    <property type="evidence" value="ECO:0007669"/>
    <property type="project" value="UniProtKB-SubCell"/>
</dbReference>
<feature type="domain" description="PpiC" evidence="9">
    <location>
        <begin position="239"/>
        <end position="359"/>
    </location>
</feature>
<dbReference type="OrthoDB" id="9788030at2"/>
<keyword evidence="6" id="KW-0143">Chaperone</keyword>
<dbReference type="Pfam" id="PF13145">
    <property type="entry name" value="Rotamase_2"/>
    <property type="match status" value="1"/>
</dbReference>
<proteinExistence type="inferred from homology"/>
<organism evidence="10 13">
    <name type="scientific">Aliarcobacter cibarius</name>
    <dbReference type="NCBI Taxonomy" id="255507"/>
    <lineage>
        <taxon>Bacteria</taxon>
        <taxon>Pseudomonadati</taxon>
        <taxon>Campylobacterota</taxon>
        <taxon>Epsilonproteobacteria</taxon>
        <taxon>Campylobacterales</taxon>
        <taxon>Arcobacteraceae</taxon>
        <taxon>Aliarcobacter</taxon>
    </lineage>
</organism>
<keyword evidence="11" id="KW-0413">Isomerase</keyword>
<evidence type="ECO:0000313" key="13">
    <source>
        <dbReference type="Proteomes" id="UP000509513"/>
    </source>
</evidence>
<keyword evidence="12" id="KW-1185">Reference proteome</keyword>
<dbReference type="EMBL" id="VBUC01000047">
    <property type="protein sequence ID" value="TLS95445.1"/>
    <property type="molecule type" value="Genomic_DNA"/>
</dbReference>
<dbReference type="PANTHER" id="PTHR47529">
    <property type="entry name" value="PEPTIDYL-PROLYL CIS-TRANS ISOMERASE D"/>
    <property type="match status" value="1"/>
</dbReference>
<name>A0A5J6RG77_9BACT</name>
<dbReference type="InterPro" id="IPR000297">
    <property type="entry name" value="PPIase_PpiC"/>
</dbReference>
<dbReference type="EMBL" id="CP054051">
    <property type="protein sequence ID" value="QKJ27312.1"/>
    <property type="molecule type" value="Genomic_DNA"/>
</dbReference>
<comment type="similarity">
    <text evidence="7">Belongs to the PpiD chaperone family.</text>
</comment>
<dbReference type="Proteomes" id="UP000305417">
    <property type="component" value="Unassembled WGS sequence"/>
</dbReference>
<evidence type="ECO:0000313" key="10">
    <source>
        <dbReference type="EMBL" id="QKJ27312.1"/>
    </source>
</evidence>
<evidence type="ECO:0000313" key="11">
    <source>
        <dbReference type="EMBL" id="TLS95445.1"/>
    </source>
</evidence>
<protein>
    <submittedName>
        <fullName evidence="11">Peptidylprolyl isomerase</fullName>
    </submittedName>
    <submittedName>
        <fullName evidence="10">Putative periplasmic folding chaperone</fullName>
    </submittedName>
</protein>
<dbReference type="InterPro" id="IPR052029">
    <property type="entry name" value="PpiD_chaperone"/>
</dbReference>
<dbReference type="Proteomes" id="UP000509513">
    <property type="component" value="Chromosome"/>
</dbReference>
<feature type="transmembrane region" description="Helical" evidence="8">
    <location>
        <begin position="12"/>
        <end position="34"/>
    </location>
</feature>
<accession>A0A5J6RG77</accession>
<dbReference type="RefSeq" id="WP_024775099.1">
    <property type="nucleotide sequence ID" value="NZ_CP043857.1"/>
</dbReference>
<evidence type="ECO:0000256" key="1">
    <source>
        <dbReference type="ARBA" id="ARBA00004401"/>
    </source>
</evidence>
<evidence type="ECO:0000256" key="4">
    <source>
        <dbReference type="ARBA" id="ARBA00022989"/>
    </source>
</evidence>
<evidence type="ECO:0000256" key="5">
    <source>
        <dbReference type="ARBA" id="ARBA00023136"/>
    </source>
</evidence>
<gene>
    <name evidence="10" type="ORF">ACBT_1406</name>
    <name evidence="11" type="ORF">FE247_11045</name>
</gene>
<keyword evidence="2" id="KW-1003">Cell membrane</keyword>
<keyword evidence="3 8" id="KW-0812">Transmembrane</keyword>
<keyword evidence="4 8" id="KW-1133">Transmembrane helix</keyword>
<evidence type="ECO:0000256" key="7">
    <source>
        <dbReference type="ARBA" id="ARBA00038408"/>
    </source>
</evidence>
<comment type="subcellular location">
    <subcellularLocation>
        <location evidence="1">Cell membrane</location>
        <topology evidence="1">Single-pass type II membrane protein</topology>
    </subcellularLocation>
</comment>
<dbReference type="Pfam" id="PF13624">
    <property type="entry name" value="SurA_N_3"/>
    <property type="match status" value="1"/>
</dbReference>
<evidence type="ECO:0000259" key="9">
    <source>
        <dbReference type="Pfam" id="PF13145"/>
    </source>
</evidence>
<reference evidence="10 13" key="2">
    <citation type="submission" date="2020-05" db="EMBL/GenBank/DDBJ databases">
        <title>Complete genome sequencing of Campylobacter and Arcobacter type strains.</title>
        <authorList>
            <person name="Miller W.G."/>
            <person name="Yee E."/>
        </authorList>
    </citation>
    <scope>NUCLEOTIDE SEQUENCE [LARGE SCALE GENOMIC DNA]</scope>
    <source>
        <strain evidence="10 13">LMG 21996</strain>
    </source>
</reference>
<evidence type="ECO:0000256" key="8">
    <source>
        <dbReference type="SAM" id="Phobius"/>
    </source>
</evidence>
<evidence type="ECO:0000256" key="6">
    <source>
        <dbReference type="ARBA" id="ARBA00023186"/>
    </source>
</evidence>
<sequence>MITWMQRHKKWLVITIWISTIAFVGAGFVGWGSYDYGSKGGVVATVGNKEVTVEEYQQEYSNLYGEYSRMFGPMFSKELAQQLRLEDIAFKKVLEKNLVMAYGDSVGFTVTDEEVARELLKYEVFQKNGKFDKDLYVNVLNQNKLTPKDFEDSLKNSILLQKTQELFTLNPTQNEIENISKLLFIQDDITIKILSLNDMKVDVKDEEIKSYHEANKSKYMSEIVYDLEIKTIPLISSNPSEEEIKTQYDKFKSDYKFEDGRIKTFEEAKEQVIADLDEKFTKKEALSLFLKLKKDEEKFDKSESFAQSKLPFVAENIEKIDEVKNGEVVKPFFENKNYYIVKLVNKKPSAPLSFEEAKDKVTLDFQRELKSKKLDETANSMLSGFVGDNINDVTRESISKIPNLGQQEAATFLNQLFSSTKKEGVIRLDDKAVLYRINNSKMATYDKSKDELVKNAVIQVQEGDLINNLLKKLETIYPIKTSIQTKE</sequence>
<dbReference type="Gene3D" id="1.10.4030.10">
    <property type="entry name" value="Porin chaperone SurA, peptide-binding domain"/>
    <property type="match status" value="1"/>
</dbReference>
<evidence type="ECO:0000256" key="3">
    <source>
        <dbReference type="ARBA" id="ARBA00022692"/>
    </source>
</evidence>
<keyword evidence="5 8" id="KW-0472">Membrane</keyword>
<evidence type="ECO:0000313" key="12">
    <source>
        <dbReference type="Proteomes" id="UP000305417"/>
    </source>
</evidence>